<organism evidence="1">
    <name type="scientific">Siphoviridae sp. ctS1E53</name>
    <dbReference type="NCBI Taxonomy" id="2826340"/>
    <lineage>
        <taxon>Viruses</taxon>
        <taxon>Duplodnaviria</taxon>
        <taxon>Heunggongvirae</taxon>
        <taxon>Uroviricota</taxon>
        <taxon>Caudoviricetes</taxon>
    </lineage>
</organism>
<dbReference type="EMBL" id="BK014885">
    <property type="protein sequence ID" value="DAD80660.1"/>
    <property type="molecule type" value="Genomic_DNA"/>
</dbReference>
<name>A0A8S5MEL0_9CAUD</name>
<reference evidence="1" key="1">
    <citation type="journal article" date="2021" name="Proc. Natl. Acad. Sci. U.S.A.">
        <title>A Catalog of Tens of Thousands of Viruses from Human Metagenomes Reveals Hidden Associations with Chronic Diseases.</title>
        <authorList>
            <person name="Tisza M.J."/>
            <person name="Buck C.B."/>
        </authorList>
    </citation>
    <scope>NUCLEOTIDE SEQUENCE</scope>
    <source>
        <strain evidence="1">CtS1E53</strain>
    </source>
</reference>
<proteinExistence type="predicted"/>
<protein>
    <submittedName>
        <fullName evidence="1">Uncharacterized protein</fullName>
    </submittedName>
</protein>
<sequence length="40" mass="4813">MTRREELLELIMAELKKMTLEELKMVYEYILSLQGGDKHE</sequence>
<accession>A0A8S5MEL0</accession>
<evidence type="ECO:0000313" key="1">
    <source>
        <dbReference type="EMBL" id="DAD80660.1"/>
    </source>
</evidence>